<reference evidence="1 2" key="1">
    <citation type="submission" date="2018-10" db="EMBL/GenBank/DDBJ databases">
        <title>GWAS and RNA-Seq identify cryptic mechanisms of antimicrobial resistance in Acinetobacter baumannii.</title>
        <authorList>
            <person name="Sahl J.W."/>
        </authorList>
    </citation>
    <scope>NUCLEOTIDE SEQUENCE [LARGE SCALE GENOMIC DNA]</scope>
    <source>
        <strain evidence="1 2">TG28175</strain>
    </source>
</reference>
<dbReference type="EMBL" id="RFDI01000150">
    <property type="protein sequence ID" value="RSR62463.1"/>
    <property type="molecule type" value="Genomic_DNA"/>
</dbReference>
<evidence type="ECO:0000313" key="2">
    <source>
        <dbReference type="Proteomes" id="UP000280073"/>
    </source>
</evidence>
<accession>A0A3R9TEJ8</accession>
<sequence>MKRLKSLVSEQSQIKHLSTRLFRPQTLVLSQSTPFEVIGE</sequence>
<dbReference type="AlphaFoldDB" id="A0A3R9TEJ8"/>
<feature type="non-terminal residue" evidence="1">
    <location>
        <position position="40"/>
    </location>
</feature>
<proteinExistence type="predicted"/>
<dbReference type="Proteomes" id="UP000280073">
    <property type="component" value="Unassembled WGS sequence"/>
</dbReference>
<name>A0A3R9TEJ8_ACIBA</name>
<protein>
    <submittedName>
        <fullName evidence="1">Alpha/beta hydrolase</fullName>
    </submittedName>
</protein>
<gene>
    <name evidence="1" type="ORF">EA686_04250</name>
</gene>
<keyword evidence="1" id="KW-0378">Hydrolase</keyword>
<evidence type="ECO:0000313" key="1">
    <source>
        <dbReference type="EMBL" id="RSR62463.1"/>
    </source>
</evidence>
<comment type="caution">
    <text evidence="1">The sequence shown here is derived from an EMBL/GenBank/DDBJ whole genome shotgun (WGS) entry which is preliminary data.</text>
</comment>
<organism evidence="1 2">
    <name type="scientific">Acinetobacter baumannii</name>
    <dbReference type="NCBI Taxonomy" id="470"/>
    <lineage>
        <taxon>Bacteria</taxon>
        <taxon>Pseudomonadati</taxon>
        <taxon>Pseudomonadota</taxon>
        <taxon>Gammaproteobacteria</taxon>
        <taxon>Moraxellales</taxon>
        <taxon>Moraxellaceae</taxon>
        <taxon>Acinetobacter</taxon>
        <taxon>Acinetobacter calcoaceticus/baumannii complex</taxon>
    </lineage>
</organism>
<dbReference type="GO" id="GO:0016787">
    <property type="term" value="F:hydrolase activity"/>
    <property type="evidence" value="ECO:0007669"/>
    <property type="project" value="UniProtKB-KW"/>
</dbReference>